<dbReference type="AlphaFoldDB" id="S3V134"/>
<name>S3V134_9LEPT</name>
<keyword evidence="2" id="KW-1185">Reference proteome</keyword>
<accession>S3V134</accession>
<gene>
    <name evidence="1" type="ORF">LEP1GSC058_1390</name>
</gene>
<comment type="caution">
    <text evidence="1">The sequence shown here is derived from an EMBL/GenBank/DDBJ whole genome shotgun (WGS) entry which is preliminary data.</text>
</comment>
<proteinExistence type="predicted"/>
<dbReference type="Pfam" id="PF12893">
    <property type="entry name" value="Lumazine_bd_2"/>
    <property type="match status" value="1"/>
</dbReference>
<sequence length="65" mass="7453">MIRDRKLGGRKRETTIEDITVRGNVAVVRANLLSPVMRFNIFFSFIDTGLGWKLISDLPFAEKIE</sequence>
<dbReference type="EMBL" id="AKWZ02000001">
    <property type="protein sequence ID" value="EPG76396.1"/>
    <property type="molecule type" value="Genomic_DNA"/>
</dbReference>
<evidence type="ECO:0000313" key="2">
    <source>
        <dbReference type="Proteomes" id="UP000014540"/>
    </source>
</evidence>
<organism evidence="1 2">
    <name type="scientific">Leptospira fainei serovar Hurstbridge str. BUT 6</name>
    <dbReference type="NCBI Taxonomy" id="1193011"/>
    <lineage>
        <taxon>Bacteria</taxon>
        <taxon>Pseudomonadati</taxon>
        <taxon>Spirochaetota</taxon>
        <taxon>Spirochaetia</taxon>
        <taxon>Leptospirales</taxon>
        <taxon>Leptospiraceae</taxon>
        <taxon>Leptospira</taxon>
    </lineage>
</organism>
<dbReference type="Gene3D" id="3.10.450.50">
    <property type="match status" value="1"/>
</dbReference>
<reference evidence="1" key="1">
    <citation type="submission" date="2013-04" db="EMBL/GenBank/DDBJ databases">
        <authorList>
            <person name="Harkins D.M."/>
            <person name="Durkin A.S."/>
            <person name="Selengut J.D."/>
            <person name="Sanka R."/>
            <person name="DePew J."/>
            <person name="Purushe J."/>
            <person name="Ahmed A."/>
            <person name="van der Linden H."/>
            <person name="Goris M.G.A."/>
            <person name="Hartskeerl R.A."/>
            <person name="Vinetz J.M."/>
            <person name="Sutton G.G."/>
            <person name="Nelson W.C."/>
            <person name="Fouts D.E."/>
        </authorList>
    </citation>
    <scope>NUCLEOTIDE SEQUENCE [LARGE SCALE GENOMIC DNA]</scope>
    <source>
        <strain evidence="1">BUT 6</strain>
    </source>
</reference>
<dbReference type="InterPro" id="IPR039437">
    <property type="entry name" value="FrzH/put_lumazine-bd"/>
</dbReference>
<dbReference type="Proteomes" id="UP000014540">
    <property type="component" value="Unassembled WGS sequence"/>
</dbReference>
<evidence type="ECO:0000313" key="1">
    <source>
        <dbReference type="EMBL" id="EPG76396.1"/>
    </source>
</evidence>
<protein>
    <submittedName>
        <fullName evidence="1">Lumazine-binding domain protein</fullName>
    </submittedName>
</protein>
<dbReference type="OrthoDB" id="330820at2"/>